<evidence type="ECO:0000256" key="1">
    <source>
        <dbReference type="ARBA" id="ARBA00004141"/>
    </source>
</evidence>
<evidence type="ECO:0000256" key="2">
    <source>
        <dbReference type="ARBA" id="ARBA00010199"/>
    </source>
</evidence>
<feature type="transmembrane region" description="Helical" evidence="6">
    <location>
        <begin position="43"/>
        <end position="66"/>
    </location>
</feature>
<dbReference type="Proteomes" id="UP001178148">
    <property type="component" value="Unassembled WGS sequence"/>
</dbReference>
<dbReference type="EMBL" id="JASXSV010000005">
    <property type="protein sequence ID" value="MDP0588529.1"/>
    <property type="molecule type" value="Genomic_DNA"/>
</dbReference>
<dbReference type="GO" id="GO:0042910">
    <property type="term" value="F:xenobiotic transmembrane transporter activity"/>
    <property type="evidence" value="ECO:0007669"/>
    <property type="project" value="InterPro"/>
</dbReference>
<dbReference type="PANTHER" id="PTHR42893:SF46">
    <property type="entry name" value="PROTEIN DETOXIFICATION 44, CHLOROPLASTIC"/>
    <property type="match status" value="1"/>
</dbReference>
<dbReference type="CDD" id="cd13136">
    <property type="entry name" value="MATE_DinF_like"/>
    <property type="match status" value="1"/>
</dbReference>
<feature type="transmembrane region" description="Helical" evidence="6">
    <location>
        <begin position="311"/>
        <end position="334"/>
    </location>
</feature>
<sequence>MLRCTIYRRVWQFAWPAIISNISVPLMGLVDTAILGHLPSAEYLGGVAIGATIFSFLFWAFGFLRMGTTGLVAQAYGRGDHEALGQWLLQSVILALMIGLVIVIVSPMIITPVLSLFGGSTHLTEQARIYFEVRIFSTPAVLCNYVVVGWLLGVQKPKGPLIILVVANIVNILLDLLLVLRLGMATEGAAAATVIADYVGLSLGLLLIWRWRRICSHFERIFDWARLIDFSAFKKLLLLNRHLFVRTLCLLFVQAFFTAAGAKQGDEVLAANALLLNLLLLTSNALDGFAHAAEALVGEALGQNKLDKFRGIVKVTGFFSLIFGLLFMLLFAVGGDWLLGVMTDISEVRAISRIYLPWLIGMPLIAVWCYWLDGLFIGALEARIMQHTATIATIAVFLPCWYAAQGLGNHGLWLAYSLFMAARGIGLLLAYRWLDVRNRWQLPGR</sequence>
<feature type="transmembrane region" description="Helical" evidence="6">
    <location>
        <begin position="384"/>
        <end position="404"/>
    </location>
</feature>
<feature type="transmembrane region" description="Helical" evidence="6">
    <location>
        <begin position="354"/>
        <end position="372"/>
    </location>
</feature>
<evidence type="ECO:0000256" key="5">
    <source>
        <dbReference type="ARBA" id="ARBA00023136"/>
    </source>
</evidence>
<protein>
    <submittedName>
        <fullName evidence="7">MATE family efflux transporter</fullName>
    </submittedName>
</protein>
<feature type="transmembrane region" description="Helical" evidence="6">
    <location>
        <begin position="12"/>
        <end position="37"/>
    </location>
</feature>
<comment type="caution">
    <text evidence="7">The sequence shown here is derived from an EMBL/GenBank/DDBJ whole genome shotgun (WGS) entry which is preliminary data.</text>
</comment>
<dbReference type="NCBIfam" id="TIGR00797">
    <property type="entry name" value="matE"/>
    <property type="match status" value="1"/>
</dbReference>
<evidence type="ECO:0000256" key="6">
    <source>
        <dbReference type="SAM" id="Phobius"/>
    </source>
</evidence>
<dbReference type="AlphaFoldDB" id="A0AA90NQ85"/>
<keyword evidence="8" id="KW-1185">Reference proteome</keyword>
<feature type="transmembrane region" description="Helical" evidence="6">
    <location>
        <begin position="410"/>
        <end position="431"/>
    </location>
</feature>
<accession>A0AA90NQ85</accession>
<feature type="transmembrane region" description="Helical" evidence="6">
    <location>
        <begin position="161"/>
        <end position="183"/>
    </location>
</feature>
<feature type="transmembrane region" description="Helical" evidence="6">
    <location>
        <begin position="189"/>
        <end position="209"/>
    </location>
</feature>
<dbReference type="PANTHER" id="PTHR42893">
    <property type="entry name" value="PROTEIN DETOXIFICATION 44, CHLOROPLASTIC-RELATED"/>
    <property type="match status" value="1"/>
</dbReference>
<feature type="transmembrane region" description="Helical" evidence="6">
    <location>
        <begin position="135"/>
        <end position="154"/>
    </location>
</feature>
<evidence type="ECO:0000256" key="3">
    <source>
        <dbReference type="ARBA" id="ARBA00022692"/>
    </source>
</evidence>
<dbReference type="GO" id="GO:0005886">
    <property type="term" value="C:plasma membrane"/>
    <property type="evidence" value="ECO:0007669"/>
    <property type="project" value="TreeGrafter"/>
</dbReference>
<keyword evidence="4 6" id="KW-1133">Transmembrane helix</keyword>
<dbReference type="GO" id="GO:0015297">
    <property type="term" value="F:antiporter activity"/>
    <property type="evidence" value="ECO:0007669"/>
    <property type="project" value="InterPro"/>
</dbReference>
<comment type="subcellular location">
    <subcellularLocation>
        <location evidence="1">Membrane</location>
        <topology evidence="1">Multi-pass membrane protein</topology>
    </subcellularLocation>
</comment>
<reference evidence="7 8" key="1">
    <citation type="journal article" date="2023" name="bioRxiv">
        <title>An intranuclear bacterial parasite of deep-sea mussels expresses apoptosis inhibitors acquired from its host.</title>
        <authorList>
            <person name="Gonzalez Porras M.A."/>
            <person name="Assie A."/>
            <person name="Tietjen M."/>
            <person name="Violette M."/>
            <person name="Kleiner M."/>
            <person name="Gruber-Vodicka H."/>
            <person name="Dubilier N."/>
            <person name="Leisch N."/>
        </authorList>
    </citation>
    <scope>NUCLEOTIDE SEQUENCE [LARGE SCALE GENOMIC DNA]</scope>
    <source>
        <strain evidence="7">IAP13</strain>
    </source>
</reference>
<keyword evidence="5 6" id="KW-0472">Membrane</keyword>
<evidence type="ECO:0000313" key="7">
    <source>
        <dbReference type="EMBL" id="MDP0588529.1"/>
    </source>
</evidence>
<proteinExistence type="inferred from homology"/>
<evidence type="ECO:0000313" key="8">
    <source>
        <dbReference type="Proteomes" id="UP001178148"/>
    </source>
</evidence>
<gene>
    <name evidence="7" type="ORF">QS748_04795</name>
</gene>
<evidence type="ECO:0000256" key="4">
    <source>
        <dbReference type="ARBA" id="ARBA00022989"/>
    </source>
</evidence>
<dbReference type="Pfam" id="PF01554">
    <property type="entry name" value="MatE"/>
    <property type="match status" value="2"/>
</dbReference>
<keyword evidence="3 6" id="KW-0812">Transmembrane</keyword>
<feature type="transmembrane region" description="Helical" evidence="6">
    <location>
        <begin position="87"/>
        <end position="115"/>
    </location>
</feature>
<organism evidence="7 8">
    <name type="scientific">Candidatus Endonucleibacter bathymodioli</name>
    <dbReference type="NCBI Taxonomy" id="539814"/>
    <lineage>
        <taxon>Bacteria</taxon>
        <taxon>Pseudomonadati</taxon>
        <taxon>Pseudomonadota</taxon>
        <taxon>Gammaproteobacteria</taxon>
        <taxon>Oceanospirillales</taxon>
        <taxon>Endozoicomonadaceae</taxon>
        <taxon>Candidatus Endonucleibacter</taxon>
    </lineage>
</organism>
<name>A0AA90NQ85_9GAMM</name>
<dbReference type="InterPro" id="IPR002528">
    <property type="entry name" value="MATE_fam"/>
</dbReference>
<comment type="similarity">
    <text evidence="2">Belongs to the multi antimicrobial extrusion (MATE) (TC 2.A.66.1) family.</text>
</comment>
<dbReference type="InterPro" id="IPR044644">
    <property type="entry name" value="DinF-like"/>
</dbReference>